<evidence type="ECO:0000256" key="5">
    <source>
        <dbReference type="SAM" id="MobiDB-lite"/>
    </source>
</evidence>
<keyword evidence="3" id="KW-0408">Iron</keyword>
<evidence type="ECO:0000259" key="6">
    <source>
        <dbReference type="PROSITE" id="PS51379"/>
    </source>
</evidence>
<dbReference type="OrthoDB" id="9806398at2"/>
<keyword evidence="1" id="KW-0004">4Fe-4S</keyword>
<dbReference type="Pfam" id="PF13247">
    <property type="entry name" value="Fer4_11"/>
    <property type="match status" value="1"/>
</dbReference>
<dbReference type="EMBL" id="LSFI01000021">
    <property type="protein sequence ID" value="OAG27727.1"/>
    <property type="molecule type" value="Genomic_DNA"/>
</dbReference>
<evidence type="ECO:0000256" key="1">
    <source>
        <dbReference type="ARBA" id="ARBA00022485"/>
    </source>
</evidence>
<sequence length="179" mass="19423">MKNYTIEHDPSKCDGCRKCVEACQKGNNLAEGISNCRILSLKVVKDGEVKEVYAYFSCMQCKKPKCAEACPTGALYREGPLDIVFLDKNSCVACLNCIFACPWGVPVFDPKNGVIAKCDLCYDRVKAGKKPFCVEACPNEALLVKEKKAPAKKAAKKPKAKAKASSKAQDQSSEAQTSA</sequence>
<evidence type="ECO:0000256" key="3">
    <source>
        <dbReference type="ARBA" id="ARBA00023004"/>
    </source>
</evidence>
<dbReference type="InterPro" id="IPR050954">
    <property type="entry name" value="ET_IronSulfur_Cluster-Binding"/>
</dbReference>
<gene>
    <name evidence="7" type="ORF">TH606_05470</name>
</gene>
<dbReference type="RefSeq" id="WP_068541918.1">
    <property type="nucleotide sequence ID" value="NZ_LSFI01000021.1"/>
</dbReference>
<comment type="caution">
    <text evidence="7">The sequence shown here is derived from an EMBL/GenBank/DDBJ whole genome shotgun (WGS) entry which is preliminary data.</text>
</comment>
<evidence type="ECO:0000256" key="4">
    <source>
        <dbReference type="ARBA" id="ARBA00023014"/>
    </source>
</evidence>
<feature type="compositionally biased region" description="Basic residues" evidence="5">
    <location>
        <begin position="150"/>
        <end position="164"/>
    </location>
</feature>
<reference evidence="7 8" key="1">
    <citation type="submission" date="2016-02" db="EMBL/GenBank/DDBJ databases">
        <title>Draft genome sequence of Thermodesulfatator sp. S606.</title>
        <authorList>
            <person name="Lai Q."/>
            <person name="Cao J."/>
            <person name="Dupont S."/>
            <person name="Shao Z."/>
            <person name="Jebbar M."/>
            <person name="Alain K."/>
        </authorList>
    </citation>
    <scope>NUCLEOTIDE SEQUENCE [LARGE SCALE GENOMIC DNA]</scope>
    <source>
        <strain evidence="7 8">S606</strain>
    </source>
</reference>
<feature type="domain" description="4Fe-4S ferredoxin-type" evidence="6">
    <location>
        <begin position="82"/>
        <end position="111"/>
    </location>
</feature>
<dbReference type="STRING" id="1795632.TH606_05470"/>
<feature type="region of interest" description="Disordered" evidence="5">
    <location>
        <begin position="148"/>
        <end position="179"/>
    </location>
</feature>
<accession>A0A177E703</accession>
<proteinExistence type="predicted"/>
<dbReference type="AlphaFoldDB" id="A0A177E703"/>
<dbReference type="PANTHER" id="PTHR43177:SF3">
    <property type="entry name" value="PROTEIN NRFC HOMOLOG"/>
    <property type="match status" value="1"/>
</dbReference>
<dbReference type="PROSITE" id="PS51379">
    <property type="entry name" value="4FE4S_FER_2"/>
    <property type="match status" value="3"/>
</dbReference>
<evidence type="ECO:0000313" key="7">
    <source>
        <dbReference type="EMBL" id="OAG27727.1"/>
    </source>
</evidence>
<dbReference type="InterPro" id="IPR017900">
    <property type="entry name" value="4Fe4S_Fe_S_CS"/>
</dbReference>
<keyword evidence="2" id="KW-0479">Metal-binding</keyword>
<keyword evidence="4" id="KW-0411">Iron-sulfur</keyword>
<feature type="compositionally biased region" description="Polar residues" evidence="5">
    <location>
        <begin position="169"/>
        <end position="179"/>
    </location>
</feature>
<feature type="domain" description="4Fe-4S ferredoxin-type" evidence="6">
    <location>
        <begin position="49"/>
        <end position="80"/>
    </location>
</feature>
<protein>
    <submittedName>
        <fullName evidence="7">4Fe-4S ferredoxin</fullName>
    </submittedName>
</protein>
<name>A0A177E703_9BACT</name>
<evidence type="ECO:0000256" key="2">
    <source>
        <dbReference type="ARBA" id="ARBA00022723"/>
    </source>
</evidence>
<evidence type="ECO:0000313" key="8">
    <source>
        <dbReference type="Proteomes" id="UP000076964"/>
    </source>
</evidence>
<feature type="domain" description="4Fe-4S ferredoxin-type" evidence="6">
    <location>
        <begin position="4"/>
        <end position="33"/>
    </location>
</feature>
<dbReference type="GO" id="GO:0046872">
    <property type="term" value="F:metal ion binding"/>
    <property type="evidence" value="ECO:0007669"/>
    <property type="project" value="UniProtKB-KW"/>
</dbReference>
<dbReference type="Gene3D" id="3.30.70.20">
    <property type="match status" value="2"/>
</dbReference>
<dbReference type="PANTHER" id="PTHR43177">
    <property type="entry name" value="PROTEIN NRFC"/>
    <property type="match status" value="1"/>
</dbReference>
<keyword evidence="8" id="KW-1185">Reference proteome</keyword>
<dbReference type="GO" id="GO:0051539">
    <property type="term" value="F:4 iron, 4 sulfur cluster binding"/>
    <property type="evidence" value="ECO:0007669"/>
    <property type="project" value="UniProtKB-KW"/>
</dbReference>
<dbReference type="InterPro" id="IPR017896">
    <property type="entry name" value="4Fe4S_Fe-S-bd"/>
</dbReference>
<organism evidence="7 8">
    <name type="scientific">Thermodesulfatator autotrophicus</name>
    <dbReference type="NCBI Taxonomy" id="1795632"/>
    <lineage>
        <taxon>Bacteria</taxon>
        <taxon>Pseudomonadati</taxon>
        <taxon>Thermodesulfobacteriota</taxon>
        <taxon>Thermodesulfobacteria</taxon>
        <taxon>Thermodesulfobacteriales</taxon>
        <taxon>Thermodesulfatatoraceae</taxon>
        <taxon>Thermodesulfatator</taxon>
    </lineage>
</organism>
<dbReference type="Pfam" id="PF12837">
    <property type="entry name" value="Fer4_6"/>
    <property type="match status" value="1"/>
</dbReference>
<dbReference type="Proteomes" id="UP000076964">
    <property type="component" value="Unassembled WGS sequence"/>
</dbReference>
<dbReference type="PROSITE" id="PS00198">
    <property type="entry name" value="4FE4S_FER_1"/>
    <property type="match status" value="1"/>
</dbReference>
<dbReference type="SUPFAM" id="SSF54862">
    <property type="entry name" value="4Fe-4S ferredoxins"/>
    <property type="match status" value="1"/>
</dbReference>